<gene>
    <name evidence="14" type="primary">LOC106818939</name>
</gene>
<feature type="domain" description="G-protein coupled receptors family 1 profile" evidence="12">
    <location>
        <begin position="46"/>
        <end position="303"/>
    </location>
</feature>
<name>A0ABM1F3S0_PRICU</name>
<dbReference type="PRINTS" id="PR01012">
    <property type="entry name" value="NRPEPTIDEYR"/>
</dbReference>
<feature type="transmembrane region" description="Helical" evidence="11">
    <location>
        <begin position="30"/>
        <end position="55"/>
    </location>
</feature>
<accession>A0ABM1F3S0</accession>
<feature type="transmembrane region" description="Helical" evidence="11">
    <location>
        <begin position="143"/>
        <end position="164"/>
    </location>
</feature>
<protein>
    <submittedName>
        <fullName evidence="14">Probable G-protein coupled receptor 83</fullName>
    </submittedName>
</protein>
<dbReference type="Proteomes" id="UP000695022">
    <property type="component" value="Unplaced"/>
</dbReference>
<feature type="transmembrane region" description="Helical" evidence="11">
    <location>
        <begin position="287"/>
        <end position="306"/>
    </location>
</feature>
<evidence type="ECO:0000256" key="3">
    <source>
        <dbReference type="ARBA" id="ARBA00022692"/>
    </source>
</evidence>
<reference evidence="14" key="1">
    <citation type="submission" date="2025-08" db="UniProtKB">
        <authorList>
            <consortium name="RefSeq"/>
        </authorList>
    </citation>
    <scope>IDENTIFICATION</scope>
</reference>
<evidence type="ECO:0000256" key="2">
    <source>
        <dbReference type="ARBA" id="ARBA00010663"/>
    </source>
</evidence>
<evidence type="ECO:0000256" key="8">
    <source>
        <dbReference type="ARBA" id="ARBA00023224"/>
    </source>
</evidence>
<keyword evidence="3 9" id="KW-0812">Transmembrane</keyword>
<feature type="transmembrane region" description="Helical" evidence="11">
    <location>
        <begin position="190"/>
        <end position="211"/>
    </location>
</feature>
<comment type="similarity">
    <text evidence="2 9">Belongs to the G-protein coupled receptor 1 family.</text>
</comment>
<dbReference type="GeneID" id="106818939"/>
<evidence type="ECO:0000259" key="12">
    <source>
        <dbReference type="PROSITE" id="PS50262"/>
    </source>
</evidence>
<evidence type="ECO:0000256" key="9">
    <source>
        <dbReference type="RuleBase" id="RU000688"/>
    </source>
</evidence>
<dbReference type="InterPro" id="IPR000276">
    <property type="entry name" value="GPCR_Rhodpsn"/>
</dbReference>
<dbReference type="PROSITE" id="PS00237">
    <property type="entry name" value="G_PROTEIN_RECEP_F1_1"/>
    <property type="match status" value="1"/>
</dbReference>
<feature type="compositionally biased region" description="Acidic residues" evidence="10">
    <location>
        <begin position="429"/>
        <end position="438"/>
    </location>
</feature>
<evidence type="ECO:0000256" key="1">
    <source>
        <dbReference type="ARBA" id="ARBA00004141"/>
    </source>
</evidence>
<dbReference type="InterPro" id="IPR000611">
    <property type="entry name" value="NPY_rcpt"/>
</dbReference>
<dbReference type="PANTHER" id="PTHR24235">
    <property type="entry name" value="NEUROPEPTIDE Y RECEPTOR"/>
    <property type="match status" value="1"/>
</dbReference>
<evidence type="ECO:0000313" key="13">
    <source>
        <dbReference type="Proteomes" id="UP000695022"/>
    </source>
</evidence>
<dbReference type="SMART" id="SM01381">
    <property type="entry name" value="7TM_GPCR_Srsx"/>
    <property type="match status" value="1"/>
</dbReference>
<dbReference type="Pfam" id="PF00001">
    <property type="entry name" value="7tm_1"/>
    <property type="match status" value="1"/>
</dbReference>
<proteinExistence type="inferred from homology"/>
<feature type="transmembrane region" description="Helical" evidence="11">
    <location>
        <begin position="246"/>
        <end position="267"/>
    </location>
</feature>
<dbReference type="PRINTS" id="PR00237">
    <property type="entry name" value="GPCRRHODOPSN"/>
</dbReference>
<evidence type="ECO:0000256" key="10">
    <source>
        <dbReference type="SAM" id="MobiDB-lite"/>
    </source>
</evidence>
<keyword evidence="7 9" id="KW-0675">Receptor</keyword>
<evidence type="ECO:0000256" key="5">
    <source>
        <dbReference type="ARBA" id="ARBA00023040"/>
    </source>
</evidence>
<evidence type="ECO:0000256" key="6">
    <source>
        <dbReference type="ARBA" id="ARBA00023136"/>
    </source>
</evidence>
<evidence type="ECO:0000256" key="7">
    <source>
        <dbReference type="ARBA" id="ARBA00023170"/>
    </source>
</evidence>
<dbReference type="PROSITE" id="PS50262">
    <property type="entry name" value="G_PROTEIN_RECEP_F1_2"/>
    <property type="match status" value="1"/>
</dbReference>
<sequence length="438" mass="49330">MRLLNNSDDLHADFDMDTLMLPHRGVTENVLLVVAYSFIVVVSLFGNSLVCHIVWQQGQRSVTYVFIANLAVSDLIITVFNVPINIARNLMDEWVFGAAMCHLVNFTLVASVYASTLTMTAICIDRYRVILNPFKQRISRAGALAVVGVVWLLAAAFATPYAVLYRLHATMSYRATTRCKMVTTGTLRDALTVVTFATQYALPLCVIGVAYMRIVHFLWSQTTPPGDPTLEQQNSQTRNRRRTIKMLIIVVVVFALCWLPLNVYHVVYAVHPRPQTLFTPTSRVYFLFHWFAISSVCYNPFIYCYLNEKFRAQARRLFRSCFRMSGKVHPGVFYDGDLVRADVYYQSTVQKKSLAHTLTNSSCPPTRTLSIGLNRNGSLRSSLRNAIYVTSNTRDSGQQGASVSLTVASDALFLNRDSTESYSETAGPEIEEPEFEKV</sequence>
<organism evidence="13 14">
    <name type="scientific">Priapulus caudatus</name>
    <name type="common">Priapulid worm</name>
    <dbReference type="NCBI Taxonomy" id="37621"/>
    <lineage>
        <taxon>Eukaryota</taxon>
        <taxon>Metazoa</taxon>
        <taxon>Ecdysozoa</taxon>
        <taxon>Scalidophora</taxon>
        <taxon>Priapulida</taxon>
        <taxon>Priapulimorpha</taxon>
        <taxon>Priapulimorphida</taxon>
        <taxon>Priapulidae</taxon>
        <taxon>Priapulus</taxon>
    </lineage>
</organism>
<feature type="transmembrane region" description="Helical" evidence="11">
    <location>
        <begin position="62"/>
        <end position="82"/>
    </location>
</feature>
<evidence type="ECO:0000256" key="11">
    <source>
        <dbReference type="SAM" id="Phobius"/>
    </source>
</evidence>
<comment type="subcellular location">
    <subcellularLocation>
        <location evidence="1">Membrane</location>
        <topology evidence="1">Multi-pass membrane protein</topology>
    </subcellularLocation>
</comment>
<keyword evidence="13" id="KW-1185">Reference proteome</keyword>
<dbReference type="InterPro" id="IPR017452">
    <property type="entry name" value="GPCR_Rhodpsn_7TM"/>
</dbReference>
<dbReference type="RefSeq" id="XP_014679091.1">
    <property type="nucleotide sequence ID" value="XM_014823605.1"/>
</dbReference>
<evidence type="ECO:0000256" key="4">
    <source>
        <dbReference type="ARBA" id="ARBA00022989"/>
    </source>
</evidence>
<feature type="transmembrane region" description="Helical" evidence="11">
    <location>
        <begin position="94"/>
        <end position="122"/>
    </location>
</feature>
<feature type="region of interest" description="Disordered" evidence="10">
    <location>
        <begin position="418"/>
        <end position="438"/>
    </location>
</feature>
<evidence type="ECO:0000313" key="14">
    <source>
        <dbReference type="RefSeq" id="XP_014679091.1"/>
    </source>
</evidence>
<keyword evidence="8 9" id="KW-0807">Transducer</keyword>
<dbReference type="SUPFAM" id="SSF81321">
    <property type="entry name" value="Family A G protein-coupled receptor-like"/>
    <property type="match status" value="1"/>
</dbReference>
<keyword evidence="5 9" id="KW-0297">G-protein coupled receptor</keyword>
<dbReference type="Gene3D" id="1.20.1070.10">
    <property type="entry name" value="Rhodopsin 7-helix transmembrane proteins"/>
    <property type="match status" value="1"/>
</dbReference>
<dbReference type="PANTHER" id="PTHR24235:SF29">
    <property type="entry name" value="GH23382P"/>
    <property type="match status" value="1"/>
</dbReference>
<keyword evidence="6 11" id="KW-0472">Membrane</keyword>
<keyword evidence="4 11" id="KW-1133">Transmembrane helix</keyword>